<organism evidence="1 2">
    <name type="scientific">Xylaria bambusicola</name>
    <dbReference type="NCBI Taxonomy" id="326684"/>
    <lineage>
        <taxon>Eukaryota</taxon>
        <taxon>Fungi</taxon>
        <taxon>Dikarya</taxon>
        <taxon>Ascomycota</taxon>
        <taxon>Pezizomycotina</taxon>
        <taxon>Sordariomycetes</taxon>
        <taxon>Xylariomycetidae</taxon>
        <taxon>Xylariales</taxon>
        <taxon>Xylariaceae</taxon>
        <taxon>Xylaria</taxon>
    </lineage>
</organism>
<keyword evidence="2" id="KW-1185">Reference proteome</keyword>
<evidence type="ECO:0000313" key="1">
    <source>
        <dbReference type="EMBL" id="KAK5635180.1"/>
    </source>
</evidence>
<gene>
    <name evidence="1" type="ORF">RRF57_010892</name>
</gene>
<reference evidence="1 2" key="1">
    <citation type="submission" date="2023-10" db="EMBL/GenBank/DDBJ databases">
        <title>Draft genome sequence of Xylaria bambusicola isolate GMP-LS, the root and basal stem rot pathogen of sugarcane in Indonesia.</title>
        <authorList>
            <person name="Selvaraj P."/>
            <person name="Muralishankar V."/>
            <person name="Muruganantham S."/>
            <person name="Sp S."/>
            <person name="Haryani S."/>
            <person name="Lau K.J.X."/>
            <person name="Naqvi N.I."/>
        </authorList>
    </citation>
    <scope>NUCLEOTIDE SEQUENCE [LARGE SCALE GENOMIC DNA]</scope>
    <source>
        <strain evidence="1">GMP-LS</strain>
    </source>
</reference>
<comment type="caution">
    <text evidence="1">The sequence shown here is derived from an EMBL/GenBank/DDBJ whole genome shotgun (WGS) entry which is preliminary data.</text>
</comment>
<proteinExistence type="predicted"/>
<accession>A0AAN7Z359</accession>
<dbReference type="AlphaFoldDB" id="A0AAN7Z359"/>
<evidence type="ECO:0000313" key="2">
    <source>
        <dbReference type="Proteomes" id="UP001305414"/>
    </source>
</evidence>
<sequence length="97" mass="11024">MRMAAVFAGHDDRHMVAVRVHIGWFSRGKVARLTTETQPRLVETSTRPHPALTLADIKLWPITQRHWGTWSSRWALPLVEDWRAMIGWQGGGTSIPA</sequence>
<name>A0AAN7Z359_9PEZI</name>
<dbReference type="Proteomes" id="UP001305414">
    <property type="component" value="Unassembled WGS sequence"/>
</dbReference>
<dbReference type="EMBL" id="JAWHQM010000049">
    <property type="protein sequence ID" value="KAK5635180.1"/>
    <property type="molecule type" value="Genomic_DNA"/>
</dbReference>
<protein>
    <submittedName>
        <fullName evidence="1">Uncharacterized protein</fullName>
    </submittedName>
</protein>